<keyword evidence="3" id="KW-0847">Vitamin C</keyword>
<dbReference type="AlphaFoldDB" id="A0A0G4IDI1"/>
<dbReference type="SMART" id="SM00702">
    <property type="entry name" value="P4Hc"/>
    <property type="match status" value="1"/>
</dbReference>
<evidence type="ECO:0000256" key="2">
    <source>
        <dbReference type="ARBA" id="ARBA00022723"/>
    </source>
</evidence>
<feature type="domain" description="Fe2OG dioxygenase" evidence="8">
    <location>
        <begin position="61"/>
        <end position="172"/>
    </location>
</feature>
<name>A0A0G4IDI1_9ALVE</name>
<evidence type="ECO:0000256" key="1">
    <source>
        <dbReference type="ARBA" id="ARBA00001961"/>
    </source>
</evidence>
<keyword evidence="4" id="KW-0223">Dioxygenase</keyword>
<feature type="compositionally biased region" description="Basic and acidic residues" evidence="7">
    <location>
        <begin position="209"/>
        <end position="223"/>
    </location>
</feature>
<organism evidence="9">
    <name type="scientific">Chromera velia CCMP2878</name>
    <dbReference type="NCBI Taxonomy" id="1169474"/>
    <lineage>
        <taxon>Eukaryota</taxon>
        <taxon>Sar</taxon>
        <taxon>Alveolata</taxon>
        <taxon>Colpodellida</taxon>
        <taxon>Chromeraceae</taxon>
        <taxon>Chromera</taxon>
    </lineage>
</organism>
<dbReference type="EMBL" id="CDMZ01005847">
    <property type="protein sequence ID" value="CEM55146.1"/>
    <property type="molecule type" value="Genomic_DNA"/>
</dbReference>
<dbReference type="PANTHER" id="PTHR12907:SF26">
    <property type="entry name" value="HIF PROLYL HYDROXYLASE, ISOFORM C"/>
    <property type="match status" value="1"/>
</dbReference>
<dbReference type="GO" id="GO:0031418">
    <property type="term" value="F:L-ascorbic acid binding"/>
    <property type="evidence" value="ECO:0007669"/>
    <property type="project" value="UniProtKB-KW"/>
</dbReference>
<dbReference type="InterPro" id="IPR006620">
    <property type="entry name" value="Pro_4_hyd_alph"/>
</dbReference>
<dbReference type="InterPro" id="IPR051559">
    <property type="entry name" value="HIF_prolyl_hydroxylases"/>
</dbReference>
<evidence type="ECO:0000256" key="6">
    <source>
        <dbReference type="ARBA" id="ARBA00023004"/>
    </source>
</evidence>
<keyword evidence="6" id="KW-0408">Iron</keyword>
<evidence type="ECO:0000256" key="7">
    <source>
        <dbReference type="SAM" id="MobiDB-lite"/>
    </source>
</evidence>
<dbReference type="Pfam" id="PF13640">
    <property type="entry name" value="2OG-FeII_Oxy_3"/>
    <property type="match status" value="1"/>
</dbReference>
<comment type="cofactor">
    <cofactor evidence="1">
        <name>L-ascorbate</name>
        <dbReference type="ChEBI" id="CHEBI:38290"/>
    </cofactor>
</comment>
<dbReference type="InterPro" id="IPR044862">
    <property type="entry name" value="Pro_4_hyd_alph_FE2OG_OXY"/>
</dbReference>
<keyword evidence="2" id="KW-0479">Metal-binding</keyword>
<proteinExistence type="predicted"/>
<keyword evidence="5" id="KW-0560">Oxidoreductase</keyword>
<dbReference type="PROSITE" id="PS51471">
    <property type="entry name" value="FE2OG_OXY"/>
    <property type="match status" value="1"/>
</dbReference>
<feature type="compositionally biased region" description="Basic and acidic residues" evidence="7">
    <location>
        <begin position="378"/>
        <end position="388"/>
    </location>
</feature>
<protein>
    <recommendedName>
        <fullName evidence="8">Fe2OG dioxygenase domain-containing protein</fullName>
    </recommendedName>
</protein>
<feature type="region of interest" description="Disordered" evidence="7">
    <location>
        <begin position="198"/>
        <end position="228"/>
    </location>
</feature>
<dbReference type="GO" id="GO:0031543">
    <property type="term" value="F:peptidyl-proline dioxygenase activity"/>
    <property type="evidence" value="ECO:0007669"/>
    <property type="project" value="TreeGrafter"/>
</dbReference>
<evidence type="ECO:0000256" key="4">
    <source>
        <dbReference type="ARBA" id="ARBA00022964"/>
    </source>
</evidence>
<sequence length="453" mass="50346">MEALLEAKKFIQNRTKFATSLIEKPNIWELDLLSLKEAELKNAAPLLDSFFRKGSVELIDRLTSLLPSLNLGNRNDGRTVKLQFNAGRGGCFPCHYDNAGPPSRRRLSCLVYLNPLWQEGDGGEIALLPFLQRETKVPPLHNRAVLFLSDRILHAVRPSWTSRFCFTLWVDAVEGKVNTPEETLLKMPKEVHAALMASSPSGAEEGGEKEEQTRVGHAEKERLGQGGEAEAGTLRDFVQWLQKSPVQRALSRYVYADEYLRSLKDCMGETGSFGEMVRSHEGFLESVEKNALMWRLCSFLRKVRSQVEAEEEEGHCQTKEGVSNETQHSPQSGSGVPSERRQGGSREGSPCHQSNGGPEDANAVCGDVSKQAAPSIESSRELERDEKLGVNVKAVEESAASRNEKGGEGKVQCEEMARRVRNKVEVTDTGLKERSCSDDEEEEDLEALSNLMK</sequence>
<dbReference type="GO" id="GO:0071456">
    <property type="term" value="P:cellular response to hypoxia"/>
    <property type="evidence" value="ECO:0007669"/>
    <property type="project" value="TreeGrafter"/>
</dbReference>
<feature type="compositionally biased region" description="Basic and acidic residues" evidence="7">
    <location>
        <begin position="428"/>
        <end position="437"/>
    </location>
</feature>
<feature type="region of interest" description="Disordered" evidence="7">
    <location>
        <begin position="428"/>
        <end position="453"/>
    </location>
</feature>
<feature type="compositionally biased region" description="Polar residues" evidence="7">
    <location>
        <begin position="320"/>
        <end position="335"/>
    </location>
</feature>
<dbReference type="PANTHER" id="PTHR12907">
    <property type="entry name" value="EGL NINE HOMOLOG-RELATED"/>
    <property type="match status" value="1"/>
</dbReference>
<gene>
    <name evidence="9" type="ORF">Cvel_13301</name>
</gene>
<dbReference type="InterPro" id="IPR005123">
    <property type="entry name" value="Oxoglu/Fe-dep_dioxygenase_dom"/>
</dbReference>
<dbReference type="GO" id="GO:0008198">
    <property type="term" value="F:ferrous iron binding"/>
    <property type="evidence" value="ECO:0007669"/>
    <property type="project" value="TreeGrafter"/>
</dbReference>
<evidence type="ECO:0000259" key="8">
    <source>
        <dbReference type="PROSITE" id="PS51471"/>
    </source>
</evidence>
<accession>A0A0G4IDI1</accession>
<evidence type="ECO:0000256" key="5">
    <source>
        <dbReference type="ARBA" id="ARBA00023002"/>
    </source>
</evidence>
<evidence type="ECO:0000313" key="9">
    <source>
        <dbReference type="EMBL" id="CEM55146.1"/>
    </source>
</evidence>
<feature type="region of interest" description="Disordered" evidence="7">
    <location>
        <begin position="311"/>
        <end position="388"/>
    </location>
</feature>
<dbReference type="Gene3D" id="2.60.120.620">
    <property type="entry name" value="q2cbj1_9rhob like domain"/>
    <property type="match status" value="1"/>
</dbReference>
<evidence type="ECO:0000256" key="3">
    <source>
        <dbReference type="ARBA" id="ARBA00022896"/>
    </source>
</evidence>
<dbReference type="VEuPathDB" id="CryptoDB:Cvel_13301"/>
<reference evidence="9" key="1">
    <citation type="submission" date="2014-11" db="EMBL/GenBank/DDBJ databases">
        <authorList>
            <person name="Otto D Thomas"/>
            <person name="Naeem Raeece"/>
        </authorList>
    </citation>
    <scope>NUCLEOTIDE SEQUENCE</scope>
</reference>